<comment type="caution">
    <text evidence="3">The sequence shown here is derived from an EMBL/GenBank/DDBJ whole genome shotgun (WGS) entry which is preliminary data.</text>
</comment>
<accession>A0A4R6LZJ3</accession>
<dbReference type="InterPro" id="IPR009057">
    <property type="entry name" value="Homeodomain-like_sf"/>
</dbReference>
<evidence type="ECO:0000313" key="3">
    <source>
        <dbReference type="EMBL" id="OYO09458.1"/>
    </source>
</evidence>
<dbReference type="PROSITE" id="PS50977">
    <property type="entry name" value="HTH_TETR_2"/>
    <property type="match status" value="1"/>
</dbReference>
<dbReference type="InterPro" id="IPR001647">
    <property type="entry name" value="HTH_TetR"/>
</dbReference>
<accession>A0A255G0I9</accession>
<dbReference type="GO" id="GO:0000976">
    <property type="term" value="F:transcription cis-regulatory region binding"/>
    <property type="evidence" value="ECO:0007669"/>
    <property type="project" value="TreeGrafter"/>
</dbReference>
<name>A0A255G0I9_9ACTN</name>
<dbReference type="PANTHER" id="PTHR30055:SF235">
    <property type="entry name" value="TRANSCRIPTIONAL REGULATORY PROTEIN"/>
    <property type="match status" value="1"/>
</dbReference>
<dbReference type="EMBL" id="NMVO01000017">
    <property type="protein sequence ID" value="OYO09458.1"/>
    <property type="molecule type" value="Genomic_DNA"/>
</dbReference>
<protein>
    <submittedName>
        <fullName evidence="3">TetR family transcriptional regulator</fullName>
    </submittedName>
</protein>
<sequence>MMNKSRGRPRGGGNSAEAIRAAAHRLFLDRGYRGTTLRAVATEAGVDVAAIGYHFGSKAGLFAAAMALRISPSGIIRGVLAAEPRQLGPALVAAAVDAWEDPRAQAGIAAMIGAAVSQPEVAAAVAAYLEQELITPLVEYLRAHGAGESARSRAVGLVTLAAGALVTRYLIEVPSVAALDRDQLVRALAVPARAVLDGR</sequence>
<dbReference type="Gene3D" id="1.10.357.10">
    <property type="entry name" value="Tetracycline Repressor, domain 2"/>
    <property type="match status" value="1"/>
</dbReference>
<dbReference type="InterPro" id="IPR041678">
    <property type="entry name" value="TetR_C_16"/>
</dbReference>
<keyword evidence="1 2" id="KW-0238">DNA-binding</keyword>
<organism evidence="3 4">
    <name type="scientific">Enemella evansiae</name>
    <dbReference type="NCBI Taxonomy" id="2016499"/>
    <lineage>
        <taxon>Bacteria</taxon>
        <taxon>Bacillati</taxon>
        <taxon>Actinomycetota</taxon>
        <taxon>Actinomycetes</taxon>
        <taxon>Propionibacteriales</taxon>
        <taxon>Propionibacteriaceae</taxon>
        <taxon>Enemella</taxon>
    </lineage>
</organism>
<dbReference type="PRINTS" id="PR00455">
    <property type="entry name" value="HTHTETR"/>
</dbReference>
<feature type="DNA-binding region" description="H-T-H motif" evidence="2">
    <location>
        <begin position="36"/>
        <end position="55"/>
    </location>
</feature>
<dbReference type="OrthoDB" id="3210235at2"/>
<evidence type="ECO:0000313" key="4">
    <source>
        <dbReference type="Proteomes" id="UP000215896"/>
    </source>
</evidence>
<dbReference type="Pfam" id="PF17920">
    <property type="entry name" value="TetR_C_16"/>
    <property type="match status" value="1"/>
</dbReference>
<reference evidence="3 4" key="1">
    <citation type="submission" date="2017-07" db="EMBL/GenBank/DDBJ databases">
        <title>Draft whole genome sequences of clinical Proprionibacteriaceae strains.</title>
        <authorList>
            <person name="Bernier A.-M."/>
            <person name="Bernard K."/>
            <person name="Domingo M.-C."/>
        </authorList>
    </citation>
    <scope>NUCLEOTIDE SEQUENCE [LARGE SCALE GENOMIC DNA]</scope>
    <source>
        <strain evidence="3 4">NML 030167</strain>
    </source>
</reference>
<keyword evidence="4" id="KW-1185">Reference proteome</keyword>
<proteinExistence type="predicted"/>
<dbReference type="Pfam" id="PF00440">
    <property type="entry name" value="TetR_N"/>
    <property type="match status" value="1"/>
</dbReference>
<dbReference type="GO" id="GO:0003700">
    <property type="term" value="F:DNA-binding transcription factor activity"/>
    <property type="evidence" value="ECO:0007669"/>
    <property type="project" value="TreeGrafter"/>
</dbReference>
<dbReference type="Proteomes" id="UP000215896">
    <property type="component" value="Unassembled WGS sequence"/>
</dbReference>
<dbReference type="Gene3D" id="1.10.10.60">
    <property type="entry name" value="Homeodomain-like"/>
    <property type="match status" value="1"/>
</dbReference>
<gene>
    <name evidence="3" type="ORF">CGZ94_17415</name>
</gene>
<dbReference type="InterPro" id="IPR050109">
    <property type="entry name" value="HTH-type_TetR-like_transc_reg"/>
</dbReference>
<dbReference type="SUPFAM" id="SSF48498">
    <property type="entry name" value="Tetracyclin repressor-like, C-terminal domain"/>
    <property type="match status" value="1"/>
</dbReference>
<evidence type="ECO:0000256" key="2">
    <source>
        <dbReference type="PROSITE-ProRule" id="PRU00335"/>
    </source>
</evidence>
<dbReference type="SUPFAM" id="SSF46689">
    <property type="entry name" value="Homeodomain-like"/>
    <property type="match status" value="1"/>
</dbReference>
<evidence type="ECO:0000256" key="1">
    <source>
        <dbReference type="ARBA" id="ARBA00023125"/>
    </source>
</evidence>
<dbReference type="InterPro" id="IPR036271">
    <property type="entry name" value="Tet_transcr_reg_TetR-rel_C_sf"/>
</dbReference>
<dbReference type="AlphaFoldDB" id="A0A255G0I9"/>
<dbReference type="PANTHER" id="PTHR30055">
    <property type="entry name" value="HTH-TYPE TRANSCRIPTIONAL REGULATOR RUTR"/>
    <property type="match status" value="1"/>
</dbReference>